<feature type="transmembrane region" description="Helical" evidence="7">
    <location>
        <begin position="195"/>
        <end position="214"/>
    </location>
</feature>
<feature type="transmembrane region" description="Helical" evidence="7">
    <location>
        <begin position="21"/>
        <end position="40"/>
    </location>
</feature>
<feature type="transmembrane region" description="Helical" evidence="7">
    <location>
        <begin position="46"/>
        <end position="67"/>
    </location>
</feature>
<protein>
    <submittedName>
        <fullName evidence="8">Hemolysin III family protein</fullName>
    </submittedName>
</protein>
<evidence type="ECO:0000256" key="3">
    <source>
        <dbReference type="ARBA" id="ARBA00022692"/>
    </source>
</evidence>
<dbReference type="EMBL" id="DVNG01000007">
    <property type="protein sequence ID" value="HIU49507.1"/>
    <property type="molecule type" value="Genomic_DNA"/>
</dbReference>
<comment type="caution">
    <text evidence="8">The sequence shown here is derived from an EMBL/GenBank/DDBJ whole genome shotgun (WGS) entry which is preliminary data.</text>
</comment>
<gene>
    <name evidence="8" type="ORF">IAD22_00620</name>
</gene>
<evidence type="ECO:0000256" key="2">
    <source>
        <dbReference type="ARBA" id="ARBA00008488"/>
    </source>
</evidence>
<feature type="transmembrane region" description="Helical" evidence="7">
    <location>
        <begin position="87"/>
        <end position="103"/>
    </location>
</feature>
<feature type="transmembrane region" description="Helical" evidence="7">
    <location>
        <begin position="109"/>
        <end position="126"/>
    </location>
</feature>
<dbReference type="AlphaFoldDB" id="A0A9D1S7M7"/>
<dbReference type="PANTHER" id="PTHR20855">
    <property type="entry name" value="ADIPOR/PROGESTIN RECEPTOR-RELATED"/>
    <property type="match status" value="1"/>
</dbReference>
<accession>A0A9D1S7M7</accession>
<dbReference type="NCBIfam" id="TIGR01065">
    <property type="entry name" value="hlyIII"/>
    <property type="match status" value="1"/>
</dbReference>
<reference evidence="8" key="2">
    <citation type="journal article" date="2021" name="PeerJ">
        <title>Extensive microbial diversity within the chicken gut microbiome revealed by metagenomics and culture.</title>
        <authorList>
            <person name="Gilroy R."/>
            <person name="Ravi A."/>
            <person name="Getino M."/>
            <person name="Pursley I."/>
            <person name="Horton D.L."/>
            <person name="Alikhan N.F."/>
            <person name="Baker D."/>
            <person name="Gharbi K."/>
            <person name="Hall N."/>
            <person name="Watson M."/>
            <person name="Adriaenssens E.M."/>
            <person name="Foster-Nyarko E."/>
            <person name="Jarju S."/>
            <person name="Secka A."/>
            <person name="Antonio M."/>
            <person name="Oren A."/>
            <person name="Chaudhuri R.R."/>
            <person name="La Ragione R."/>
            <person name="Hildebrand F."/>
            <person name="Pallen M.J."/>
        </authorList>
    </citation>
    <scope>NUCLEOTIDE SEQUENCE</scope>
    <source>
        <strain evidence="8">ChiGjej1B1-1684</strain>
    </source>
</reference>
<evidence type="ECO:0000256" key="1">
    <source>
        <dbReference type="ARBA" id="ARBA00004127"/>
    </source>
</evidence>
<feature type="transmembrane region" description="Helical" evidence="7">
    <location>
        <begin position="138"/>
        <end position="156"/>
    </location>
</feature>
<dbReference type="GO" id="GO:0046872">
    <property type="term" value="F:metal ion binding"/>
    <property type="evidence" value="ECO:0007669"/>
    <property type="project" value="UniProtKB-KW"/>
</dbReference>
<name>A0A9D1S7M7_9FIRM</name>
<keyword evidence="3 7" id="KW-0812">Transmembrane</keyword>
<comment type="subcellular location">
    <subcellularLocation>
        <location evidence="1">Endomembrane system</location>
        <topology evidence="1">Multi-pass membrane protein</topology>
    </subcellularLocation>
</comment>
<keyword evidence="6" id="KW-0862">Zinc</keyword>
<feature type="transmembrane region" description="Helical" evidence="7">
    <location>
        <begin position="162"/>
        <end position="183"/>
    </location>
</feature>
<keyword evidence="4 7" id="KW-1133">Transmembrane helix</keyword>
<evidence type="ECO:0000256" key="7">
    <source>
        <dbReference type="SAM" id="Phobius"/>
    </source>
</evidence>
<keyword evidence="6" id="KW-0479">Metal-binding</keyword>
<dbReference type="Proteomes" id="UP000824118">
    <property type="component" value="Unassembled WGS sequence"/>
</dbReference>
<evidence type="ECO:0000313" key="8">
    <source>
        <dbReference type="EMBL" id="HIU49507.1"/>
    </source>
</evidence>
<organism evidence="8 9">
    <name type="scientific">Candidatus Limousia pullorum</name>
    <dbReference type="NCBI Taxonomy" id="2840860"/>
    <lineage>
        <taxon>Bacteria</taxon>
        <taxon>Bacillati</taxon>
        <taxon>Bacillota</taxon>
        <taxon>Clostridia</taxon>
        <taxon>Eubacteriales</taxon>
        <taxon>Oscillospiraceae</taxon>
        <taxon>Oscillospiraceae incertae sedis</taxon>
        <taxon>Candidatus Limousia</taxon>
    </lineage>
</organism>
<comment type="similarity">
    <text evidence="2">Belongs to the UPF0073 (Hly-III) family.</text>
</comment>
<feature type="binding site" evidence="6">
    <location>
        <position position="68"/>
    </location>
    <ligand>
        <name>Zn(2+)</name>
        <dbReference type="ChEBI" id="CHEBI:29105"/>
    </ligand>
</feature>
<keyword evidence="5 7" id="KW-0472">Membrane</keyword>
<evidence type="ECO:0000256" key="4">
    <source>
        <dbReference type="ARBA" id="ARBA00022989"/>
    </source>
</evidence>
<proteinExistence type="inferred from homology"/>
<evidence type="ECO:0000256" key="5">
    <source>
        <dbReference type="ARBA" id="ARBA00023136"/>
    </source>
</evidence>
<dbReference type="Pfam" id="PF03006">
    <property type="entry name" value="HlyIII"/>
    <property type="match status" value="1"/>
</dbReference>
<dbReference type="GO" id="GO:0016020">
    <property type="term" value="C:membrane"/>
    <property type="evidence" value="ECO:0007669"/>
    <property type="project" value="InterPro"/>
</dbReference>
<feature type="binding site" evidence="6">
    <location>
        <position position="194"/>
    </location>
    <ligand>
        <name>Zn(2+)</name>
        <dbReference type="ChEBI" id="CHEBI:29105"/>
    </ligand>
</feature>
<dbReference type="GO" id="GO:0012505">
    <property type="term" value="C:endomembrane system"/>
    <property type="evidence" value="ECO:0007669"/>
    <property type="project" value="UniProtKB-SubCell"/>
</dbReference>
<dbReference type="InterPro" id="IPR005744">
    <property type="entry name" value="Hy-lIII"/>
</dbReference>
<evidence type="ECO:0000313" key="9">
    <source>
        <dbReference type="Proteomes" id="UP000824118"/>
    </source>
</evidence>
<dbReference type="GO" id="GO:0140911">
    <property type="term" value="F:pore-forming activity"/>
    <property type="evidence" value="ECO:0007669"/>
    <property type="project" value="InterPro"/>
</dbReference>
<feature type="binding site" evidence="6">
    <location>
        <position position="190"/>
    </location>
    <ligand>
        <name>Zn(2+)</name>
        <dbReference type="ChEBI" id="CHEBI:29105"/>
    </ligand>
</feature>
<dbReference type="InterPro" id="IPR004254">
    <property type="entry name" value="AdipoR/HlyIII-related"/>
</dbReference>
<dbReference type="PANTHER" id="PTHR20855:SF129">
    <property type="entry name" value="HEMOLYSIN-3 HOMOLOG"/>
    <property type="match status" value="1"/>
</dbReference>
<evidence type="ECO:0000256" key="6">
    <source>
        <dbReference type="PIRSR" id="PIRSR604254-1"/>
    </source>
</evidence>
<sequence>MSTVKKRYTLGEEIFNSVTHGVGSLLSIAGTVVLIVFSAINSDAFAVVSSAVYGASLIILYTMSTLYHSITNEKAKKFFRIMDHNTIFFLIAGTYTPYTLAVLRSPLGWVLFGVVWGAAAIGIVLNSIDLEKFSKISVVCYIAMGWVIIIAVKPLMNSMPFISFALLVAGGIFYTIGVIFYAIKKVKYFHSVWHIFTVIGSTLHYFSVFTAIALPNA</sequence>
<reference evidence="8" key="1">
    <citation type="submission" date="2020-10" db="EMBL/GenBank/DDBJ databases">
        <authorList>
            <person name="Gilroy R."/>
        </authorList>
    </citation>
    <scope>NUCLEOTIDE SEQUENCE</scope>
    <source>
        <strain evidence="8">ChiGjej1B1-1684</strain>
    </source>
</reference>